<dbReference type="Proteomes" id="UP000441523">
    <property type="component" value="Unassembled WGS sequence"/>
</dbReference>
<dbReference type="RefSeq" id="WP_150963512.1">
    <property type="nucleotide sequence ID" value="NZ_VZZJ01000007.1"/>
</dbReference>
<feature type="domain" description="DUF6894" evidence="1">
    <location>
        <begin position="3"/>
        <end position="69"/>
    </location>
</feature>
<evidence type="ECO:0000313" key="3">
    <source>
        <dbReference type="Proteomes" id="UP000441523"/>
    </source>
</evidence>
<protein>
    <recommendedName>
        <fullName evidence="1">DUF6894 domain-containing protein</fullName>
    </recommendedName>
</protein>
<name>A0A6N6MVA1_9HYPH</name>
<sequence>MPRYYFDLHDCISVRDESGMDLPDLDAVRAEAYRALTELAANHAADDGGVQICTEVRDGDGNCVLSATLLILSKLHTPAMSDR</sequence>
<dbReference type="AlphaFoldDB" id="A0A6N6MVA1"/>
<reference evidence="2 3" key="1">
    <citation type="submission" date="2019-09" db="EMBL/GenBank/DDBJ databases">
        <title>YIM 132548 draft genome.</title>
        <authorList>
            <person name="Jiang L."/>
        </authorList>
    </citation>
    <scope>NUCLEOTIDE SEQUENCE [LARGE SCALE GENOMIC DNA]</scope>
    <source>
        <strain evidence="2 3">YIM 132548</strain>
    </source>
</reference>
<comment type="caution">
    <text evidence="2">The sequence shown here is derived from an EMBL/GenBank/DDBJ whole genome shotgun (WGS) entry which is preliminary data.</text>
</comment>
<evidence type="ECO:0000259" key="1">
    <source>
        <dbReference type="Pfam" id="PF21834"/>
    </source>
</evidence>
<dbReference type="InterPro" id="IPR054189">
    <property type="entry name" value="DUF6894"/>
</dbReference>
<accession>A0A6N6MVA1</accession>
<gene>
    <name evidence="2" type="ORF">F6X51_11015</name>
</gene>
<evidence type="ECO:0000313" key="2">
    <source>
        <dbReference type="EMBL" id="KAB1073711.1"/>
    </source>
</evidence>
<dbReference type="Pfam" id="PF21834">
    <property type="entry name" value="DUF6894"/>
    <property type="match status" value="1"/>
</dbReference>
<organism evidence="2 3">
    <name type="scientific">Methylobacterium planeticum</name>
    <dbReference type="NCBI Taxonomy" id="2615211"/>
    <lineage>
        <taxon>Bacteria</taxon>
        <taxon>Pseudomonadati</taxon>
        <taxon>Pseudomonadota</taxon>
        <taxon>Alphaproteobacteria</taxon>
        <taxon>Hyphomicrobiales</taxon>
        <taxon>Methylobacteriaceae</taxon>
        <taxon>Methylobacterium</taxon>
    </lineage>
</organism>
<proteinExistence type="predicted"/>
<dbReference type="EMBL" id="VZZJ01000007">
    <property type="protein sequence ID" value="KAB1073711.1"/>
    <property type="molecule type" value="Genomic_DNA"/>
</dbReference>
<keyword evidence="3" id="KW-1185">Reference proteome</keyword>